<dbReference type="SUPFAM" id="SSF49303">
    <property type="entry name" value="beta-Galactosidase/glucuronidase domain"/>
    <property type="match status" value="1"/>
</dbReference>
<evidence type="ECO:0000259" key="6">
    <source>
        <dbReference type="Pfam" id="PF02836"/>
    </source>
</evidence>
<dbReference type="RefSeq" id="WP_165833176.1">
    <property type="nucleotide sequence ID" value="NZ_CABMMC010000023.1"/>
</dbReference>
<comment type="similarity">
    <text evidence="1">Belongs to the glycosyl hydrolase 2 family.</text>
</comment>
<dbReference type="SUPFAM" id="SSF49785">
    <property type="entry name" value="Galactose-binding domain-like"/>
    <property type="match status" value="2"/>
</dbReference>
<dbReference type="PANTHER" id="PTHR42732:SF1">
    <property type="entry name" value="BETA-MANNOSIDASE"/>
    <property type="match status" value="1"/>
</dbReference>
<keyword evidence="2" id="KW-0378">Hydrolase</keyword>
<organism evidence="7 8">
    <name type="scientific">Victivallis vadensis</name>
    <dbReference type="NCBI Taxonomy" id="172901"/>
    <lineage>
        <taxon>Bacteria</taxon>
        <taxon>Pseudomonadati</taxon>
        <taxon>Lentisphaerota</taxon>
        <taxon>Lentisphaeria</taxon>
        <taxon>Victivallales</taxon>
        <taxon>Victivallaceae</taxon>
        <taxon>Victivallis</taxon>
    </lineage>
</organism>
<feature type="domain" description="Glycoside hydrolase family 2 immunoglobulin-like beta-sandwich" evidence="5">
    <location>
        <begin position="198"/>
        <end position="300"/>
    </location>
</feature>
<dbReference type="InterPro" id="IPR006103">
    <property type="entry name" value="Glyco_hydro_2_cat"/>
</dbReference>
<dbReference type="Pfam" id="PF00703">
    <property type="entry name" value="Glyco_hydro_2"/>
    <property type="match status" value="1"/>
</dbReference>
<feature type="signal peptide" evidence="4">
    <location>
        <begin position="1"/>
        <end position="20"/>
    </location>
</feature>
<keyword evidence="3" id="KW-0326">Glycosidase</keyword>
<dbReference type="Gene3D" id="2.60.40.10">
    <property type="entry name" value="Immunoglobulins"/>
    <property type="match status" value="1"/>
</dbReference>
<dbReference type="InterPro" id="IPR006102">
    <property type="entry name" value="Ig-like_GH2"/>
</dbReference>
<keyword evidence="4" id="KW-0732">Signal</keyword>
<feature type="chain" id="PRO_5015669732" evidence="4">
    <location>
        <begin position="21"/>
        <end position="1315"/>
    </location>
</feature>
<dbReference type="Gene3D" id="3.20.20.80">
    <property type="entry name" value="Glycosidases"/>
    <property type="match status" value="1"/>
</dbReference>
<evidence type="ECO:0000256" key="1">
    <source>
        <dbReference type="ARBA" id="ARBA00007401"/>
    </source>
</evidence>
<dbReference type="Proteomes" id="UP000245959">
    <property type="component" value="Unassembled WGS sequence"/>
</dbReference>
<sequence>MMKKLLFTALAALTAAGLSAAERLEIPPRFQAQPATSANQPPKADAWSTNRVTTLGHALPPAGAGWKRADAKKIHNQYLKREFEVPAGWNSGRLSLDFERINGNAVIFINGKKVGERLGPYGEIDITGFAVPGEKNELLIFNTRNYTDVSRTFENDPLRYTARGPKALYGAVPMERWAFGVDAPVWLVHRPDPAAIAAAWSDTSFRKKTVTMHAELDARQPVRDAKLQVEIFDADGKKVLEFAREGLTLKPGIQNVETSAPWANPRLWELDGGYVYTAKLTLADSSGKVIDRESFPFGFREVWTEGRNLMLNGHKARFRVEWSSFGLNENSVSYFKLLGRNMIYFQSNPSGWWRDWGGEVFNFPQETLDLCDREGIAVLLPVPTVNFGRERLLNDPVMKKQYKEETEAFMRRYRNHPSILAWCLSMNSFNPKDAIHPPTMGKRSDYRHVQADVLENAAKLVKSYDPTRLAYSHADGNLTDLATGNCYPNFAPIQEAEDWPEIWSKEGDMPWWACEFAAVYDGSYFKGKQFLLTEYAAIMLGPEAYKLETDKQLEETVRLGLNNRGHGQDMRHVAQYTPLYYEVQKRYVEAMDRAWRTYGVLGWHYFNFHLGYGDPPETKGYKPFARYSVMTRPVTGRPDWANPQFDYYAKNMQPLLAYVAGYPDHTDKTHSFYAGETVEKQLAAVWDGPGDLKLTGKWELLDAQGNAVLSGKLGGLDLKAGDIKFEPVRFTAPAVARRSEYHLKLTLDGWKDKPLVDTFALEIFPKTEPVGTARAYRLYDPQNRSGWVKELVPDVKPLASGEKPGVNDVVIFGRESLKVGDKLPFTADDIRNGLKVVFLEQMPEVWEAMGLRNYEAAPRQVFPTMKQLNLREADLRDWRGKATLLPEFKAARAYDVPVAPKTSNRGVVASTVMEIPQAVGFLPLLACEFDMNYSPLLEYRDGKGGILYSSLDFTGRAGKDPAATELAAWMLKRIGAETAPRKTKVFLNLPQEELAKRGIRTEPAKLRRAFTPDDRIGELLPLNLLRFRDELASNRIVSGKPGDEIMGNGMFLFRPESEELYCQLAPELLEGRYADDPDRREGVAISVVRLKQLAARLKTLGGEAPAPGTTERLLKVRRGAAYQNLDSWTVFGPFYAKTNDAAKALEKEYPGQKAALAGDTNPNITYPTGDGRTLDFRTTVSAGPDGFVDLGRILKPAGLDAVAFAVKEIESPVERRAMLRFGADYFFRIYVNGKPVYEQSTNHSSPKPNQFKVRVKLKKGVNVIVVKLMCGSKGFGFWANLSEPEGEGEVAEPAAKELLYDPNIKIRSPYEYHYW</sequence>
<proteinExistence type="inferred from homology"/>
<keyword evidence="8" id="KW-1185">Reference proteome</keyword>
<dbReference type="Pfam" id="PF02836">
    <property type="entry name" value="Glyco_hydro_2_C"/>
    <property type="match status" value="1"/>
</dbReference>
<evidence type="ECO:0000313" key="8">
    <source>
        <dbReference type="Proteomes" id="UP000245959"/>
    </source>
</evidence>
<evidence type="ECO:0000313" key="7">
    <source>
        <dbReference type="EMBL" id="PVY35601.1"/>
    </source>
</evidence>
<evidence type="ECO:0000256" key="4">
    <source>
        <dbReference type="SAM" id="SignalP"/>
    </source>
</evidence>
<dbReference type="SUPFAM" id="SSF51445">
    <property type="entry name" value="(Trans)glycosidases"/>
    <property type="match status" value="1"/>
</dbReference>
<dbReference type="EMBL" id="QEKH01000040">
    <property type="protein sequence ID" value="PVY35601.1"/>
    <property type="molecule type" value="Genomic_DNA"/>
</dbReference>
<protein>
    <submittedName>
        <fullName evidence="7">Beta-galactosidase</fullName>
    </submittedName>
</protein>
<feature type="domain" description="Glycoside hydrolase family 2 catalytic" evidence="6">
    <location>
        <begin position="366"/>
        <end position="518"/>
    </location>
</feature>
<gene>
    <name evidence="7" type="ORF">C8D82_1408</name>
</gene>
<evidence type="ECO:0000259" key="5">
    <source>
        <dbReference type="Pfam" id="PF00703"/>
    </source>
</evidence>
<reference evidence="7 8" key="1">
    <citation type="submission" date="2018-04" db="EMBL/GenBank/DDBJ databases">
        <title>Genomic Encyclopedia of Type Strains, Phase IV (KMG-IV): sequencing the most valuable type-strain genomes for metagenomic binning, comparative biology and taxonomic classification.</title>
        <authorList>
            <person name="Goeker M."/>
        </authorList>
    </citation>
    <scope>NUCLEOTIDE SEQUENCE [LARGE SCALE GENOMIC DNA]</scope>
    <source>
        <strain evidence="7 8">DSM 14823</strain>
    </source>
</reference>
<dbReference type="GeneID" id="78296931"/>
<dbReference type="InterPro" id="IPR013783">
    <property type="entry name" value="Ig-like_fold"/>
</dbReference>
<comment type="caution">
    <text evidence="7">The sequence shown here is derived from an EMBL/GenBank/DDBJ whole genome shotgun (WGS) entry which is preliminary data.</text>
</comment>
<dbReference type="InterPro" id="IPR036156">
    <property type="entry name" value="Beta-gal/glucu_dom_sf"/>
</dbReference>
<dbReference type="PANTHER" id="PTHR42732">
    <property type="entry name" value="BETA-GALACTOSIDASE"/>
    <property type="match status" value="1"/>
</dbReference>
<dbReference type="GO" id="GO:0004553">
    <property type="term" value="F:hydrolase activity, hydrolyzing O-glycosyl compounds"/>
    <property type="evidence" value="ECO:0007669"/>
    <property type="project" value="InterPro"/>
</dbReference>
<dbReference type="GO" id="GO:0005975">
    <property type="term" value="P:carbohydrate metabolic process"/>
    <property type="evidence" value="ECO:0007669"/>
    <property type="project" value="InterPro"/>
</dbReference>
<dbReference type="InterPro" id="IPR051913">
    <property type="entry name" value="GH2_Domain-Containing"/>
</dbReference>
<evidence type="ECO:0000256" key="3">
    <source>
        <dbReference type="ARBA" id="ARBA00023295"/>
    </source>
</evidence>
<accession>A0A2U1AGU8</accession>
<dbReference type="InterPro" id="IPR008979">
    <property type="entry name" value="Galactose-bd-like_sf"/>
</dbReference>
<name>A0A2U1AGU8_9BACT</name>
<evidence type="ECO:0000256" key="2">
    <source>
        <dbReference type="ARBA" id="ARBA00022801"/>
    </source>
</evidence>
<dbReference type="InterPro" id="IPR017853">
    <property type="entry name" value="GH"/>
</dbReference>
<dbReference type="Gene3D" id="2.60.120.260">
    <property type="entry name" value="Galactose-binding domain-like"/>
    <property type="match status" value="2"/>
</dbReference>